<proteinExistence type="predicted"/>
<organism evidence="1 2">
    <name type="scientific">Bacillus cereus VD133</name>
    <dbReference type="NCBI Taxonomy" id="1053233"/>
    <lineage>
        <taxon>Bacteria</taxon>
        <taxon>Bacillati</taxon>
        <taxon>Bacillota</taxon>
        <taxon>Bacilli</taxon>
        <taxon>Bacillales</taxon>
        <taxon>Bacillaceae</taxon>
        <taxon>Bacillus</taxon>
        <taxon>Bacillus cereus group</taxon>
    </lineage>
</organism>
<protein>
    <submittedName>
        <fullName evidence="1">Uncharacterized protein</fullName>
    </submittedName>
</protein>
<comment type="caution">
    <text evidence="1">The sequence shown here is derived from an EMBL/GenBank/DDBJ whole genome shotgun (WGS) entry which is preliminary data.</text>
</comment>
<dbReference type="AlphaFoldDB" id="A0A9W5PJ70"/>
<name>A0A9W5PJ70_BACCE</name>
<evidence type="ECO:0000313" key="2">
    <source>
        <dbReference type="Proteomes" id="UP000014018"/>
    </source>
</evidence>
<accession>A0A9W5PJ70</accession>
<gene>
    <name evidence="1" type="ORF">IIU_06975</name>
</gene>
<dbReference type="EMBL" id="AHFB01000190">
    <property type="protein sequence ID" value="EOO23568.1"/>
    <property type="molecule type" value="Genomic_DNA"/>
</dbReference>
<reference evidence="1 2" key="1">
    <citation type="submission" date="2012-12" db="EMBL/GenBank/DDBJ databases">
        <title>The Genome Sequence of Bacillus cereus VD133.</title>
        <authorList>
            <consortium name="The Broad Institute Genome Sequencing Platform"/>
            <consortium name="The Broad Institute Genome Sequencing Center for Infectious Disease"/>
            <person name="Feldgarden M."/>
            <person name="Van der Auwera G.A."/>
            <person name="Mahillon J."/>
            <person name="Duprez V."/>
            <person name="Timmery S."/>
            <person name="Mattelet C."/>
            <person name="Dierick K."/>
            <person name="Sun M."/>
            <person name="Yu Z."/>
            <person name="Zhu L."/>
            <person name="Hu X."/>
            <person name="Shank E.B."/>
            <person name="Swiecicka I."/>
            <person name="Hansen B.M."/>
            <person name="Andrup L."/>
            <person name="Walker B."/>
            <person name="Young S.K."/>
            <person name="Zeng Q."/>
            <person name="Gargeya S."/>
            <person name="Fitzgerald M."/>
            <person name="Haas B."/>
            <person name="Abouelleil A."/>
            <person name="Alvarado L."/>
            <person name="Arachchi H.M."/>
            <person name="Berlin A.M."/>
            <person name="Chapman S.B."/>
            <person name="Dewar J."/>
            <person name="Goldberg J."/>
            <person name="Griggs A."/>
            <person name="Gujja S."/>
            <person name="Hansen M."/>
            <person name="Howarth C."/>
            <person name="Imamovic A."/>
            <person name="Larimer J."/>
            <person name="McCowan C."/>
            <person name="Murphy C."/>
            <person name="Neiman D."/>
            <person name="Pearson M."/>
            <person name="Priest M."/>
            <person name="Roberts A."/>
            <person name="Saif S."/>
            <person name="Shea T."/>
            <person name="Sisk P."/>
            <person name="Sykes S."/>
            <person name="Wortman J."/>
            <person name="Nusbaum C."/>
            <person name="Birren B."/>
        </authorList>
    </citation>
    <scope>NUCLEOTIDE SEQUENCE [LARGE SCALE GENOMIC DNA]</scope>
    <source>
        <strain evidence="1 2">VD133</strain>
    </source>
</reference>
<evidence type="ECO:0000313" key="1">
    <source>
        <dbReference type="EMBL" id="EOO23568.1"/>
    </source>
</evidence>
<sequence>MMDKNITVPIEIADLFKDAHIDITDAVLNNVIESMREFKNLKPEEAVEIFSQKAAQIYQDTLHERMKEKMKAAIKEQLHF</sequence>
<dbReference type="Proteomes" id="UP000014018">
    <property type="component" value="Unassembled WGS sequence"/>
</dbReference>